<feature type="non-terminal residue" evidence="3">
    <location>
        <position position="308"/>
    </location>
</feature>
<feature type="compositionally biased region" description="Basic and acidic residues" evidence="1">
    <location>
        <begin position="208"/>
        <end position="218"/>
    </location>
</feature>
<feature type="domain" description="CBF1-interacting co-repressor CIR N-terminal" evidence="2">
    <location>
        <begin position="11"/>
        <end position="47"/>
    </location>
</feature>
<dbReference type="InterPro" id="IPR019339">
    <property type="entry name" value="CIR_N_dom"/>
</dbReference>
<keyword evidence="4" id="KW-1185">Reference proteome</keyword>
<sequence length="308" mass="34855">MGKLNIAHHKSYHPYRRDNIDRVKRDEEEARIKDEQAEGKILLADTEARIQLLRQRASISSTDKKKDAKKKEREDEKALERQLAGKSDPSSSSSSSRTVQLPTTNGHINLFEDLERSAIVTTTKKTAASADVEMGVPLAPSAKDLNPWYKTPSTDMEAEKQEDDENKREENRKAGYDPLTSITKQLAASKGPSSRPPFDSFRRPRPSPLDHRRYDPHDPQVQARISRESSERERARMLIERRKREAALAARGSETPSTVYGGGEGTPQPFGYSDQFNKEEVLAAHRDGGYGSMNDRKWDEDERPRGRG</sequence>
<evidence type="ECO:0000313" key="3">
    <source>
        <dbReference type="EMBL" id="TFK18896.1"/>
    </source>
</evidence>
<organism evidence="3 4">
    <name type="scientific">Coprinopsis marcescibilis</name>
    <name type="common">Agaric fungus</name>
    <name type="synonym">Psathyrella marcescibilis</name>
    <dbReference type="NCBI Taxonomy" id="230819"/>
    <lineage>
        <taxon>Eukaryota</taxon>
        <taxon>Fungi</taxon>
        <taxon>Dikarya</taxon>
        <taxon>Basidiomycota</taxon>
        <taxon>Agaricomycotina</taxon>
        <taxon>Agaricomycetes</taxon>
        <taxon>Agaricomycetidae</taxon>
        <taxon>Agaricales</taxon>
        <taxon>Agaricineae</taxon>
        <taxon>Psathyrellaceae</taxon>
        <taxon>Coprinopsis</taxon>
    </lineage>
</organism>
<dbReference type="EMBL" id="ML210371">
    <property type="protein sequence ID" value="TFK18896.1"/>
    <property type="molecule type" value="Genomic_DNA"/>
</dbReference>
<dbReference type="OrthoDB" id="2159131at2759"/>
<dbReference type="PANTHER" id="PTHR22093:SF0">
    <property type="entry name" value="LEUKOCYTE RECEPTOR CLUSTER MEMBER 1"/>
    <property type="match status" value="1"/>
</dbReference>
<feature type="compositionally biased region" description="Basic and acidic residues" evidence="1">
    <location>
        <begin position="62"/>
        <end position="80"/>
    </location>
</feature>
<protein>
    <recommendedName>
        <fullName evidence="2">CBF1-interacting co-repressor CIR N-terminal domain-containing protein</fullName>
    </recommendedName>
</protein>
<evidence type="ECO:0000313" key="4">
    <source>
        <dbReference type="Proteomes" id="UP000307440"/>
    </source>
</evidence>
<accession>A0A5C3KFK8</accession>
<dbReference type="AlphaFoldDB" id="A0A5C3KFK8"/>
<feature type="compositionally biased region" description="Basic and acidic residues" evidence="1">
    <location>
        <begin position="165"/>
        <end position="175"/>
    </location>
</feature>
<evidence type="ECO:0000256" key="1">
    <source>
        <dbReference type="SAM" id="MobiDB-lite"/>
    </source>
</evidence>
<gene>
    <name evidence="3" type="ORF">FA15DRAFT_564216</name>
</gene>
<feature type="region of interest" description="Disordered" evidence="1">
    <location>
        <begin position="1"/>
        <end position="21"/>
    </location>
</feature>
<feature type="region of interest" description="Disordered" evidence="1">
    <location>
        <begin position="246"/>
        <end position="273"/>
    </location>
</feature>
<feature type="region of interest" description="Disordered" evidence="1">
    <location>
        <begin position="138"/>
        <end position="233"/>
    </location>
</feature>
<feature type="region of interest" description="Disordered" evidence="1">
    <location>
        <begin position="54"/>
        <end position="104"/>
    </location>
</feature>
<feature type="region of interest" description="Disordered" evidence="1">
    <location>
        <begin position="285"/>
        <end position="308"/>
    </location>
</feature>
<dbReference type="PANTHER" id="PTHR22093">
    <property type="entry name" value="LEUKOCYTE RECEPTOR CLUSTER LRC MEMBER 1"/>
    <property type="match status" value="1"/>
</dbReference>
<evidence type="ECO:0000259" key="2">
    <source>
        <dbReference type="SMART" id="SM01083"/>
    </source>
</evidence>
<name>A0A5C3KFK8_COPMA</name>
<dbReference type="STRING" id="230819.A0A5C3KFK8"/>
<dbReference type="InterPro" id="IPR039875">
    <property type="entry name" value="LENG1-like"/>
</dbReference>
<dbReference type="Proteomes" id="UP000307440">
    <property type="component" value="Unassembled WGS sequence"/>
</dbReference>
<dbReference type="SMART" id="SM01083">
    <property type="entry name" value="Cir_N"/>
    <property type="match status" value="1"/>
</dbReference>
<reference evidence="3 4" key="1">
    <citation type="journal article" date="2019" name="Nat. Ecol. Evol.">
        <title>Megaphylogeny resolves global patterns of mushroom evolution.</title>
        <authorList>
            <person name="Varga T."/>
            <person name="Krizsan K."/>
            <person name="Foldi C."/>
            <person name="Dima B."/>
            <person name="Sanchez-Garcia M."/>
            <person name="Sanchez-Ramirez S."/>
            <person name="Szollosi G.J."/>
            <person name="Szarkandi J.G."/>
            <person name="Papp V."/>
            <person name="Albert L."/>
            <person name="Andreopoulos W."/>
            <person name="Angelini C."/>
            <person name="Antonin V."/>
            <person name="Barry K.W."/>
            <person name="Bougher N.L."/>
            <person name="Buchanan P."/>
            <person name="Buyck B."/>
            <person name="Bense V."/>
            <person name="Catcheside P."/>
            <person name="Chovatia M."/>
            <person name="Cooper J."/>
            <person name="Damon W."/>
            <person name="Desjardin D."/>
            <person name="Finy P."/>
            <person name="Geml J."/>
            <person name="Haridas S."/>
            <person name="Hughes K."/>
            <person name="Justo A."/>
            <person name="Karasinski D."/>
            <person name="Kautmanova I."/>
            <person name="Kiss B."/>
            <person name="Kocsube S."/>
            <person name="Kotiranta H."/>
            <person name="LaButti K.M."/>
            <person name="Lechner B.E."/>
            <person name="Liimatainen K."/>
            <person name="Lipzen A."/>
            <person name="Lukacs Z."/>
            <person name="Mihaltcheva S."/>
            <person name="Morgado L.N."/>
            <person name="Niskanen T."/>
            <person name="Noordeloos M.E."/>
            <person name="Ohm R.A."/>
            <person name="Ortiz-Santana B."/>
            <person name="Ovrebo C."/>
            <person name="Racz N."/>
            <person name="Riley R."/>
            <person name="Savchenko A."/>
            <person name="Shiryaev A."/>
            <person name="Soop K."/>
            <person name="Spirin V."/>
            <person name="Szebenyi C."/>
            <person name="Tomsovsky M."/>
            <person name="Tulloss R.E."/>
            <person name="Uehling J."/>
            <person name="Grigoriev I.V."/>
            <person name="Vagvolgyi C."/>
            <person name="Papp T."/>
            <person name="Martin F.M."/>
            <person name="Miettinen O."/>
            <person name="Hibbett D.S."/>
            <person name="Nagy L.G."/>
        </authorList>
    </citation>
    <scope>NUCLEOTIDE SEQUENCE [LARGE SCALE GENOMIC DNA]</scope>
    <source>
        <strain evidence="3 4">CBS 121175</strain>
    </source>
</reference>
<proteinExistence type="predicted"/>
<feature type="compositionally biased region" description="Basic residues" evidence="1">
    <location>
        <begin position="1"/>
        <end position="14"/>
    </location>
</feature>